<evidence type="ECO:0000313" key="9">
    <source>
        <dbReference type="EMBL" id="KAK2164395.1"/>
    </source>
</evidence>
<dbReference type="GO" id="GO:0016020">
    <property type="term" value="C:membrane"/>
    <property type="evidence" value="ECO:0007669"/>
    <property type="project" value="UniProtKB-SubCell"/>
</dbReference>
<evidence type="ECO:0000256" key="1">
    <source>
        <dbReference type="ARBA" id="ARBA00004167"/>
    </source>
</evidence>
<keyword evidence="5" id="KW-0175">Coiled coil</keyword>
<evidence type="ECO:0000256" key="3">
    <source>
        <dbReference type="ARBA" id="ARBA00022692"/>
    </source>
</evidence>
<sequence length="56" mass="6617">MRQLKGKVKESRKEKRERKMENLQNKQNLFRIVLPTLTAVFVLIAAYVFYSTRASS</sequence>
<evidence type="ECO:0000256" key="5">
    <source>
        <dbReference type="ARBA" id="ARBA00023054"/>
    </source>
</evidence>
<keyword evidence="4 8" id="KW-1133">Transmembrane helix</keyword>
<comment type="similarity">
    <text evidence="2">Belongs to the SMCO4 family.</text>
</comment>
<dbReference type="PANTHER" id="PTHR34644:SF2">
    <property type="entry name" value="SINGLE-PASS MEMBRANE AND COILED-COIL DOMAIN-CONTAINING PROTEIN 4"/>
    <property type="match status" value="1"/>
</dbReference>
<comment type="caution">
    <text evidence="9">The sequence shown here is derived from an EMBL/GenBank/DDBJ whole genome shotgun (WGS) entry which is preliminary data.</text>
</comment>
<proteinExistence type="inferred from homology"/>
<dbReference type="Pfam" id="PF15012">
    <property type="entry name" value="DUF4519"/>
    <property type="match status" value="1"/>
</dbReference>
<accession>A0AAD9NBZ0</accession>
<evidence type="ECO:0000256" key="2">
    <source>
        <dbReference type="ARBA" id="ARBA00009202"/>
    </source>
</evidence>
<dbReference type="Proteomes" id="UP001208570">
    <property type="component" value="Unassembled WGS sequence"/>
</dbReference>
<feature type="region of interest" description="Disordered" evidence="7">
    <location>
        <begin position="1"/>
        <end position="20"/>
    </location>
</feature>
<evidence type="ECO:0000313" key="10">
    <source>
        <dbReference type="Proteomes" id="UP001208570"/>
    </source>
</evidence>
<reference evidence="9" key="1">
    <citation type="journal article" date="2023" name="Mol. Biol. Evol.">
        <title>Third-Generation Sequencing Reveals the Adaptive Role of the Epigenome in Three Deep-Sea Polychaetes.</title>
        <authorList>
            <person name="Perez M."/>
            <person name="Aroh O."/>
            <person name="Sun Y."/>
            <person name="Lan Y."/>
            <person name="Juniper S.K."/>
            <person name="Young C.R."/>
            <person name="Angers B."/>
            <person name="Qian P.Y."/>
        </authorList>
    </citation>
    <scope>NUCLEOTIDE SEQUENCE</scope>
    <source>
        <strain evidence="9">P08H-3</strain>
    </source>
</reference>
<gene>
    <name evidence="9" type="ORF">LSH36_64g01000</name>
</gene>
<dbReference type="AlphaFoldDB" id="A0AAD9NBZ0"/>
<evidence type="ECO:0000256" key="4">
    <source>
        <dbReference type="ARBA" id="ARBA00022989"/>
    </source>
</evidence>
<keyword evidence="10" id="KW-1185">Reference proteome</keyword>
<evidence type="ECO:0000256" key="7">
    <source>
        <dbReference type="SAM" id="MobiDB-lite"/>
    </source>
</evidence>
<dbReference type="EMBL" id="JAODUP010000064">
    <property type="protein sequence ID" value="KAK2164395.1"/>
    <property type="molecule type" value="Genomic_DNA"/>
</dbReference>
<protein>
    <recommendedName>
        <fullName evidence="11">Single-pass membrane and coiled-coil domain-containing protein 4 homolog</fullName>
    </recommendedName>
</protein>
<dbReference type="InterPro" id="IPR027960">
    <property type="entry name" value="DUF4519"/>
</dbReference>
<feature type="compositionally biased region" description="Basic and acidic residues" evidence="7">
    <location>
        <begin position="7"/>
        <end position="20"/>
    </location>
</feature>
<comment type="subcellular location">
    <subcellularLocation>
        <location evidence="1">Membrane</location>
        <topology evidence="1">Single-pass membrane protein</topology>
    </subcellularLocation>
</comment>
<keyword evidence="6 8" id="KW-0472">Membrane</keyword>
<evidence type="ECO:0000256" key="8">
    <source>
        <dbReference type="SAM" id="Phobius"/>
    </source>
</evidence>
<keyword evidence="3 8" id="KW-0812">Transmembrane</keyword>
<dbReference type="PANTHER" id="PTHR34644">
    <property type="entry name" value="SINGLE-PASS MEMBRANE AND COILED-COIL DOMAIN-CONTAINING PROTEIN 4"/>
    <property type="match status" value="1"/>
</dbReference>
<name>A0AAD9NBZ0_9ANNE</name>
<feature type="transmembrane region" description="Helical" evidence="8">
    <location>
        <begin position="28"/>
        <end position="50"/>
    </location>
</feature>
<evidence type="ECO:0000256" key="6">
    <source>
        <dbReference type="ARBA" id="ARBA00023136"/>
    </source>
</evidence>
<evidence type="ECO:0008006" key="11">
    <source>
        <dbReference type="Google" id="ProtNLM"/>
    </source>
</evidence>
<organism evidence="9 10">
    <name type="scientific">Paralvinella palmiformis</name>
    <dbReference type="NCBI Taxonomy" id="53620"/>
    <lineage>
        <taxon>Eukaryota</taxon>
        <taxon>Metazoa</taxon>
        <taxon>Spiralia</taxon>
        <taxon>Lophotrochozoa</taxon>
        <taxon>Annelida</taxon>
        <taxon>Polychaeta</taxon>
        <taxon>Sedentaria</taxon>
        <taxon>Canalipalpata</taxon>
        <taxon>Terebellida</taxon>
        <taxon>Terebelliformia</taxon>
        <taxon>Alvinellidae</taxon>
        <taxon>Paralvinella</taxon>
    </lineage>
</organism>